<dbReference type="GeneID" id="85458070"/>
<accession>A0AAJ0F015</accession>
<evidence type="ECO:0008006" key="4">
    <source>
        <dbReference type="Google" id="ProtNLM"/>
    </source>
</evidence>
<dbReference type="Proteomes" id="UP001224890">
    <property type="component" value="Unassembled WGS sequence"/>
</dbReference>
<evidence type="ECO:0000313" key="3">
    <source>
        <dbReference type="Proteomes" id="UP001224890"/>
    </source>
</evidence>
<keyword evidence="1" id="KW-0732">Signal</keyword>
<comment type="caution">
    <text evidence="2">The sequence shown here is derived from an EMBL/GenBank/DDBJ whole genome shotgun (WGS) entry which is preliminary data.</text>
</comment>
<dbReference type="AlphaFoldDB" id="A0AAJ0F015"/>
<dbReference type="EMBL" id="JAHMHR010000002">
    <property type="protein sequence ID" value="KAK1700708.1"/>
    <property type="molecule type" value="Genomic_DNA"/>
</dbReference>
<dbReference type="RefSeq" id="XP_060436465.1">
    <property type="nucleotide sequence ID" value="XM_060573544.1"/>
</dbReference>
<keyword evidence="3" id="KW-1185">Reference proteome</keyword>
<evidence type="ECO:0000256" key="1">
    <source>
        <dbReference type="SAM" id="SignalP"/>
    </source>
</evidence>
<gene>
    <name evidence="2" type="ORF">BDP55DRAFT_643910</name>
</gene>
<feature type="signal peptide" evidence="1">
    <location>
        <begin position="1"/>
        <end position="17"/>
    </location>
</feature>
<organism evidence="2 3">
    <name type="scientific">Colletotrichum godetiae</name>
    <dbReference type="NCBI Taxonomy" id="1209918"/>
    <lineage>
        <taxon>Eukaryota</taxon>
        <taxon>Fungi</taxon>
        <taxon>Dikarya</taxon>
        <taxon>Ascomycota</taxon>
        <taxon>Pezizomycotina</taxon>
        <taxon>Sordariomycetes</taxon>
        <taxon>Hypocreomycetidae</taxon>
        <taxon>Glomerellales</taxon>
        <taxon>Glomerellaceae</taxon>
        <taxon>Colletotrichum</taxon>
        <taxon>Colletotrichum acutatum species complex</taxon>
    </lineage>
</organism>
<proteinExistence type="predicted"/>
<protein>
    <recommendedName>
        <fullName evidence="4">Secreted protein</fullName>
    </recommendedName>
</protein>
<reference evidence="2" key="1">
    <citation type="submission" date="2021-06" db="EMBL/GenBank/DDBJ databases">
        <title>Comparative genomics, transcriptomics and evolutionary studies reveal genomic signatures of adaptation to plant cell wall in hemibiotrophic fungi.</title>
        <authorList>
            <consortium name="DOE Joint Genome Institute"/>
            <person name="Baroncelli R."/>
            <person name="Diaz J.F."/>
            <person name="Benocci T."/>
            <person name="Peng M."/>
            <person name="Battaglia E."/>
            <person name="Haridas S."/>
            <person name="Andreopoulos W."/>
            <person name="Labutti K."/>
            <person name="Pangilinan J."/>
            <person name="Floch G.L."/>
            <person name="Makela M.R."/>
            <person name="Henrissat B."/>
            <person name="Grigoriev I.V."/>
            <person name="Crouch J.A."/>
            <person name="De Vries R.P."/>
            <person name="Sukno S.A."/>
            <person name="Thon M.R."/>
        </authorList>
    </citation>
    <scope>NUCLEOTIDE SEQUENCE</scope>
    <source>
        <strain evidence="2">CBS 193.32</strain>
    </source>
</reference>
<name>A0AAJ0F015_9PEZI</name>
<feature type="chain" id="PRO_5042461814" description="Secreted protein" evidence="1">
    <location>
        <begin position="18"/>
        <end position="88"/>
    </location>
</feature>
<sequence length="88" mass="9856">MLGTLVILIVILYGCSCNNGSCVHLDTILRLVDRPQLGRFHLEPLPAMSLHEETAVHYFLGLLLLPTLASTKRRFGAYGLNNTEEKIY</sequence>
<evidence type="ECO:0000313" key="2">
    <source>
        <dbReference type="EMBL" id="KAK1700708.1"/>
    </source>
</evidence>